<reference evidence="1" key="1">
    <citation type="submission" date="2014-07" db="EMBL/GenBank/DDBJ databases">
        <authorList>
            <person name="Monot Marc"/>
        </authorList>
    </citation>
    <scope>NUCLEOTIDE SEQUENCE</scope>
    <source>
        <strain evidence="1">7032989</strain>
    </source>
</reference>
<protein>
    <submittedName>
        <fullName evidence="1">Uncharacterized protein</fullName>
    </submittedName>
</protein>
<proteinExistence type="predicted"/>
<accession>A0A069AVN7</accession>
<organism evidence="1">
    <name type="scientific">Clostridioides difficile</name>
    <name type="common">Peptoclostridium difficile</name>
    <dbReference type="NCBI Taxonomy" id="1496"/>
    <lineage>
        <taxon>Bacteria</taxon>
        <taxon>Bacillati</taxon>
        <taxon>Bacillota</taxon>
        <taxon>Clostridia</taxon>
        <taxon>Peptostreptococcales</taxon>
        <taxon>Peptostreptococcaceae</taxon>
        <taxon>Clostridioides</taxon>
    </lineage>
</organism>
<evidence type="ECO:0000313" key="1">
    <source>
        <dbReference type="EMBL" id="CDT82588.1"/>
    </source>
</evidence>
<sequence length="80" mass="9753">MKSVAIQCIIILSRYRKEVKIITDSSRADYFKQRRQNKKTFSVLLDREKVEKIEEHLKKQNKTKTIWLEEKINEELEKEE</sequence>
<gene>
    <name evidence="1" type="ORF">BN1095_960018</name>
</gene>
<name>A0A069AVN7_CLODI</name>
<dbReference type="RefSeq" id="WP_009899800.1">
    <property type="nucleotide sequence ID" value="NZ_CAADRI010000021.1"/>
</dbReference>
<dbReference type="EMBL" id="LK933541">
    <property type="protein sequence ID" value="CDT82588.1"/>
    <property type="molecule type" value="Genomic_DNA"/>
</dbReference>
<dbReference type="AlphaFoldDB" id="A0A069AVN7"/>